<organism evidence="1 2">
    <name type="scientific">Ambrosia artemisiifolia</name>
    <name type="common">Common ragweed</name>
    <dbReference type="NCBI Taxonomy" id="4212"/>
    <lineage>
        <taxon>Eukaryota</taxon>
        <taxon>Viridiplantae</taxon>
        <taxon>Streptophyta</taxon>
        <taxon>Embryophyta</taxon>
        <taxon>Tracheophyta</taxon>
        <taxon>Spermatophyta</taxon>
        <taxon>Magnoliopsida</taxon>
        <taxon>eudicotyledons</taxon>
        <taxon>Gunneridae</taxon>
        <taxon>Pentapetalae</taxon>
        <taxon>asterids</taxon>
        <taxon>campanulids</taxon>
        <taxon>Asterales</taxon>
        <taxon>Asteraceae</taxon>
        <taxon>Asteroideae</taxon>
        <taxon>Heliantheae alliance</taxon>
        <taxon>Heliantheae</taxon>
        <taxon>Ambrosia</taxon>
    </lineage>
</organism>
<dbReference type="EMBL" id="JAMZMK010006344">
    <property type="protein sequence ID" value="KAI7749543.1"/>
    <property type="molecule type" value="Genomic_DNA"/>
</dbReference>
<accession>A0AAD5CWC5</accession>
<sequence length="18" mass="2216">MCIFWIFHFTNVICGRVE</sequence>
<name>A0AAD5CWC5_AMBAR</name>
<keyword evidence="2" id="KW-1185">Reference proteome</keyword>
<evidence type="ECO:0000313" key="2">
    <source>
        <dbReference type="Proteomes" id="UP001206925"/>
    </source>
</evidence>
<dbReference type="AlphaFoldDB" id="A0AAD5CWC5"/>
<gene>
    <name evidence="1" type="ORF">M8C21_006285</name>
</gene>
<comment type="caution">
    <text evidence="1">The sequence shown here is derived from an EMBL/GenBank/DDBJ whole genome shotgun (WGS) entry which is preliminary data.</text>
</comment>
<evidence type="ECO:0000313" key="1">
    <source>
        <dbReference type="EMBL" id="KAI7749543.1"/>
    </source>
</evidence>
<reference evidence="1" key="1">
    <citation type="submission" date="2022-06" db="EMBL/GenBank/DDBJ databases">
        <title>Uncovering the hologenomic basis of an extraordinary plant invasion.</title>
        <authorList>
            <person name="Bieker V.C."/>
            <person name="Martin M.D."/>
            <person name="Gilbert T."/>
            <person name="Hodgins K."/>
            <person name="Battlay P."/>
            <person name="Petersen B."/>
            <person name="Wilson J."/>
        </authorList>
    </citation>
    <scope>NUCLEOTIDE SEQUENCE</scope>
    <source>
        <strain evidence="1">AA19_3_7</strain>
        <tissue evidence="1">Leaf</tissue>
    </source>
</reference>
<dbReference type="Proteomes" id="UP001206925">
    <property type="component" value="Unassembled WGS sequence"/>
</dbReference>
<protein>
    <submittedName>
        <fullName evidence="1">Uncharacterized protein</fullName>
    </submittedName>
</protein>
<proteinExistence type="predicted"/>